<gene>
    <name evidence="1" type="ORF">LX15_004790</name>
</gene>
<proteinExistence type="predicted"/>
<sequence length="196" mass="21686">MTTCVIPDCRRDPGRDLLICYTHRDDLAHWLRRIPDLYTLLDPTPTRHGIGRGAPGYWSAPPARLDVIAARDWRSLPDGDGDVLAAPAVLDWIVGAVDTVTHHCRFLLRNLTVLCALPTIDEVADVLGRLHRQLERHTGWDRRRPVVGHCTSEISDTEVCAAPLRLPESGEAITCSVCGGVYRGWALVDLAVRQAS</sequence>
<dbReference type="Proteomes" id="UP001205311">
    <property type="component" value="Unassembled WGS sequence"/>
</dbReference>
<accession>A0ABT1HZX7</accession>
<dbReference type="EMBL" id="JAMTCP010000035">
    <property type="protein sequence ID" value="MCP2261070.1"/>
    <property type="molecule type" value="Genomic_DNA"/>
</dbReference>
<organism evidence="1 2">
    <name type="scientific">Streptoalloteichus tenebrarius (strain ATCC 17920 / DSM 40477 / JCM 4838 / CBS 697.72 / NBRC 16177 / NCIMB 11028 / NRRL B-12390 / A12253. 1 / ISP 5477)</name>
    <name type="common">Streptomyces tenebrarius</name>
    <dbReference type="NCBI Taxonomy" id="1933"/>
    <lineage>
        <taxon>Bacteria</taxon>
        <taxon>Bacillati</taxon>
        <taxon>Actinomycetota</taxon>
        <taxon>Actinomycetes</taxon>
        <taxon>Pseudonocardiales</taxon>
        <taxon>Pseudonocardiaceae</taxon>
        <taxon>Streptoalloteichus</taxon>
    </lineage>
</organism>
<name>A0ABT1HZX7_STRSD</name>
<reference evidence="1 2" key="1">
    <citation type="submission" date="2022-06" db="EMBL/GenBank/DDBJ databases">
        <title>Genomic Encyclopedia of Archaeal and Bacterial Type Strains, Phase II (KMG-II): from individual species to whole genera.</title>
        <authorList>
            <person name="Goeker M."/>
        </authorList>
    </citation>
    <scope>NUCLEOTIDE SEQUENCE [LARGE SCALE GENOMIC DNA]</scope>
    <source>
        <strain evidence="1 2">DSM 40477</strain>
    </source>
</reference>
<evidence type="ECO:0000313" key="1">
    <source>
        <dbReference type="EMBL" id="MCP2261070.1"/>
    </source>
</evidence>
<protein>
    <submittedName>
        <fullName evidence="1">Uncharacterized protein</fullName>
    </submittedName>
</protein>
<dbReference type="RefSeq" id="WP_253671909.1">
    <property type="nucleotide sequence ID" value="NZ_JAMTCP010000035.1"/>
</dbReference>
<keyword evidence="2" id="KW-1185">Reference proteome</keyword>
<comment type="caution">
    <text evidence="1">The sequence shown here is derived from an EMBL/GenBank/DDBJ whole genome shotgun (WGS) entry which is preliminary data.</text>
</comment>
<evidence type="ECO:0000313" key="2">
    <source>
        <dbReference type="Proteomes" id="UP001205311"/>
    </source>
</evidence>